<accession>A0A1H6V7Z0</accession>
<dbReference type="PANTHER" id="PTHR11695">
    <property type="entry name" value="ALCOHOL DEHYDROGENASE RELATED"/>
    <property type="match status" value="1"/>
</dbReference>
<dbReference type="eggNOG" id="COG0604">
    <property type="taxonomic scope" value="Bacteria"/>
</dbReference>
<evidence type="ECO:0000313" key="2">
    <source>
        <dbReference type="EMBL" id="SEI99926.1"/>
    </source>
</evidence>
<dbReference type="InterPro" id="IPR013154">
    <property type="entry name" value="ADH-like_N"/>
</dbReference>
<dbReference type="Gene3D" id="3.40.50.720">
    <property type="entry name" value="NAD(P)-binding Rossmann-like Domain"/>
    <property type="match status" value="1"/>
</dbReference>
<reference evidence="3" key="1">
    <citation type="submission" date="2016-10" db="EMBL/GenBank/DDBJ databases">
        <authorList>
            <person name="Varghese N."/>
        </authorList>
    </citation>
    <scope>NUCLEOTIDE SEQUENCE [LARGE SCALE GENOMIC DNA]</scope>
    <source>
        <strain evidence="3">DSM 24868</strain>
    </source>
</reference>
<dbReference type="Pfam" id="PF08240">
    <property type="entry name" value="ADH_N"/>
    <property type="match status" value="1"/>
</dbReference>
<dbReference type="SUPFAM" id="SSF51735">
    <property type="entry name" value="NAD(P)-binding Rossmann-fold domains"/>
    <property type="match status" value="1"/>
</dbReference>
<keyword evidence="3" id="KW-1185">Reference proteome</keyword>
<gene>
    <name evidence="2" type="ORF">SAMN05421637_0687</name>
</gene>
<dbReference type="EMBL" id="FNZI01000001">
    <property type="protein sequence ID" value="SEI99926.1"/>
    <property type="molecule type" value="Genomic_DNA"/>
</dbReference>
<dbReference type="InterPro" id="IPR011032">
    <property type="entry name" value="GroES-like_sf"/>
</dbReference>
<evidence type="ECO:0000259" key="1">
    <source>
        <dbReference type="SMART" id="SM00829"/>
    </source>
</evidence>
<dbReference type="InterPro" id="IPR020843">
    <property type="entry name" value="ER"/>
</dbReference>
<dbReference type="CDD" id="cd08267">
    <property type="entry name" value="MDR1"/>
    <property type="match status" value="1"/>
</dbReference>
<dbReference type="Gene3D" id="3.90.180.10">
    <property type="entry name" value="Medium-chain alcohol dehydrogenases, catalytic domain"/>
    <property type="match status" value="1"/>
</dbReference>
<dbReference type="InterPro" id="IPR036291">
    <property type="entry name" value="NAD(P)-bd_dom_sf"/>
</dbReference>
<evidence type="ECO:0000313" key="3">
    <source>
        <dbReference type="Proteomes" id="UP000183315"/>
    </source>
</evidence>
<dbReference type="RefSeq" id="WP_042216535.1">
    <property type="nucleotide sequence ID" value="NZ_BBLU01000018.1"/>
</dbReference>
<dbReference type="PANTHER" id="PTHR11695:SF294">
    <property type="entry name" value="RETICULON-4-INTERACTING PROTEIN 1, MITOCHONDRIAL"/>
    <property type="match status" value="1"/>
</dbReference>
<dbReference type="SMART" id="SM00829">
    <property type="entry name" value="PKS_ER"/>
    <property type="match status" value="1"/>
</dbReference>
<dbReference type="Pfam" id="PF13602">
    <property type="entry name" value="ADH_zinc_N_2"/>
    <property type="match status" value="1"/>
</dbReference>
<sequence length="324" mass="33804">MKAVTYDKYAGPETHELREIPIPEPGEGQVRLRVGAAGLNPWDWHIYRGDPWLARFSFGLRGPGERVVGADAAGTVDAVGPGVEGFEPGDRVFGFLGFGAVADYAIADASKIAHTPLTATDEEAAAVPIAAITALGGFEDGGGCEGRSVLVIGASGGVGHMAVQVARVLGASRVVAVCSGPNAAMVTALGADRVIDYTREDVLDCGETFDVVYDTVGTTRLTRLKRIMEPGGVYLAAGGLGGGPLLGPAWAIFSAKASSPFARRKVIVVGTEPSHENLTRMAGWIEEGKVRPVIAETYPLERTAEAFARLEAQHVAGKLVVQVA</sequence>
<protein>
    <submittedName>
        <fullName evidence="2">NADPH:quinone reductase</fullName>
    </submittedName>
</protein>
<proteinExistence type="predicted"/>
<dbReference type="AlphaFoldDB" id="A0A1H6V7Z0"/>
<dbReference type="InterPro" id="IPR050700">
    <property type="entry name" value="YIM1/Zinc_Alcohol_DH_Fams"/>
</dbReference>
<dbReference type="STRING" id="1043493.SAMN05421637_0687"/>
<dbReference type="OrthoDB" id="9790818at2"/>
<name>A0A1H6V7Z0_9MICO</name>
<dbReference type="SUPFAM" id="SSF50129">
    <property type="entry name" value="GroES-like"/>
    <property type="match status" value="1"/>
</dbReference>
<dbReference type="Proteomes" id="UP000183315">
    <property type="component" value="Unassembled WGS sequence"/>
</dbReference>
<organism evidence="2 3">
    <name type="scientific">Demequina mangrovi</name>
    <dbReference type="NCBI Taxonomy" id="1043493"/>
    <lineage>
        <taxon>Bacteria</taxon>
        <taxon>Bacillati</taxon>
        <taxon>Actinomycetota</taxon>
        <taxon>Actinomycetes</taxon>
        <taxon>Micrococcales</taxon>
        <taxon>Demequinaceae</taxon>
        <taxon>Demequina</taxon>
    </lineage>
</organism>
<dbReference type="GO" id="GO:0016491">
    <property type="term" value="F:oxidoreductase activity"/>
    <property type="evidence" value="ECO:0007669"/>
    <property type="project" value="InterPro"/>
</dbReference>
<feature type="domain" description="Enoyl reductase (ER)" evidence="1">
    <location>
        <begin position="11"/>
        <end position="321"/>
    </location>
</feature>